<evidence type="ECO:0000256" key="1">
    <source>
        <dbReference type="SAM" id="SignalP"/>
    </source>
</evidence>
<gene>
    <name evidence="2" type="ORF">CSAL01_04334</name>
</gene>
<dbReference type="AlphaFoldDB" id="A0A135UA73"/>
<organism evidence="2 3">
    <name type="scientific">Colletotrichum salicis</name>
    <dbReference type="NCBI Taxonomy" id="1209931"/>
    <lineage>
        <taxon>Eukaryota</taxon>
        <taxon>Fungi</taxon>
        <taxon>Dikarya</taxon>
        <taxon>Ascomycota</taxon>
        <taxon>Pezizomycotina</taxon>
        <taxon>Sordariomycetes</taxon>
        <taxon>Hypocreomycetidae</taxon>
        <taxon>Glomerellales</taxon>
        <taxon>Glomerellaceae</taxon>
        <taxon>Colletotrichum</taxon>
        <taxon>Colletotrichum acutatum species complex</taxon>
    </lineage>
</organism>
<evidence type="ECO:0000313" key="3">
    <source>
        <dbReference type="Proteomes" id="UP000070121"/>
    </source>
</evidence>
<sequence>MLSAKTIFHAALSASLSFTSVQAQVADYPFDINGAFEGASATTTDFNTGGTFRCNGHAITVPKNLQVTFPAAFIPYREFVGSSGGYTGYNCEVTGNVVNGVPIAAQVSIAQSLLNGASGFVDSVNNDGRIKLTDGNIIRINDPNAIYSVGYTSQPFFTADDANPSISSFSGFPMCVPRSAADALCPQSNRPDVTPGVKQGLFKAPDALVMAPIVAGDFVEYSGVQSGGEIIVYNLVVSNVQITTTGVPTYIRMEDANIGVWTADTVNQEIAQTRFVGYTSDSAANVNPIKIYAIEYDPCTGEAVDREIAGVSVPGTEVRNKFEYRIKATQNDNYAREYRVVAGTGTVKTKNGVLAGQYVMPVSEWIQPEDSVPGRPPSPHDFRSYAFLTKGLGRDAEGNLWGPLNPFPQTGATLYDNSKCPAATTPTTGTGTGTGTGSGTTTTPAIAASSSAAAVKYKDFVTMPTLNWVSSQSGTLTVGCQSNSTDDAAVAMKLSYTNKDGTTTGLAMTSGGKGLWNFNSNKIKQPTTGTVICKSGLGGQVAR</sequence>
<protein>
    <recommendedName>
        <fullName evidence="4">Ig-like domain-containing protein</fullName>
    </recommendedName>
</protein>
<keyword evidence="1" id="KW-0732">Signal</keyword>
<evidence type="ECO:0000313" key="2">
    <source>
        <dbReference type="EMBL" id="KXH57308.1"/>
    </source>
</evidence>
<dbReference type="Proteomes" id="UP000070121">
    <property type="component" value="Unassembled WGS sequence"/>
</dbReference>
<accession>A0A135UA73</accession>
<evidence type="ECO:0008006" key="4">
    <source>
        <dbReference type="Google" id="ProtNLM"/>
    </source>
</evidence>
<dbReference type="EMBL" id="JFFI01001619">
    <property type="protein sequence ID" value="KXH57308.1"/>
    <property type="molecule type" value="Genomic_DNA"/>
</dbReference>
<comment type="caution">
    <text evidence="2">The sequence shown here is derived from an EMBL/GenBank/DDBJ whole genome shotgun (WGS) entry which is preliminary data.</text>
</comment>
<feature type="signal peptide" evidence="1">
    <location>
        <begin position="1"/>
        <end position="23"/>
    </location>
</feature>
<proteinExistence type="predicted"/>
<dbReference type="OrthoDB" id="2129641at2759"/>
<feature type="chain" id="PRO_5007804696" description="Ig-like domain-containing protein" evidence="1">
    <location>
        <begin position="24"/>
        <end position="543"/>
    </location>
</feature>
<keyword evidence="3" id="KW-1185">Reference proteome</keyword>
<name>A0A135UA73_9PEZI</name>
<reference evidence="2 3" key="1">
    <citation type="submission" date="2014-02" db="EMBL/GenBank/DDBJ databases">
        <title>The genome sequence of Colletotrichum salicis CBS 607.94.</title>
        <authorList>
            <person name="Baroncelli R."/>
            <person name="Thon M.R."/>
        </authorList>
    </citation>
    <scope>NUCLEOTIDE SEQUENCE [LARGE SCALE GENOMIC DNA]</scope>
    <source>
        <strain evidence="2 3">CBS 607.94</strain>
    </source>
</reference>